<feature type="compositionally biased region" description="Basic and acidic residues" evidence="1">
    <location>
        <begin position="37"/>
        <end position="58"/>
    </location>
</feature>
<feature type="compositionally biased region" description="Polar residues" evidence="1">
    <location>
        <begin position="154"/>
        <end position="165"/>
    </location>
</feature>
<dbReference type="Proteomes" id="UP000183685">
    <property type="component" value="Unassembled WGS sequence"/>
</dbReference>
<protein>
    <recommendedName>
        <fullName evidence="4">Hook-length control protein FliK</fullName>
    </recommendedName>
</protein>
<dbReference type="OrthoDB" id="8479549at2"/>
<feature type="compositionally biased region" description="Polar residues" evidence="1">
    <location>
        <begin position="178"/>
        <end position="192"/>
    </location>
</feature>
<name>A0A1G6YV16_9PROT</name>
<evidence type="ECO:0000313" key="3">
    <source>
        <dbReference type="Proteomes" id="UP000183685"/>
    </source>
</evidence>
<reference evidence="2 3" key="1">
    <citation type="submission" date="2016-10" db="EMBL/GenBank/DDBJ databases">
        <authorList>
            <person name="de Groot N.N."/>
        </authorList>
    </citation>
    <scope>NUCLEOTIDE SEQUENCE [LARGE SCALE GENOMIC DNA]</scope>
    <source>
        <strain evidence="2 3">CGMCC 1.9109</strain>
    </source>
</reference>
<dbReference type="EMBL" id="FNAK01000003">
    <property type="protein sequence ID" value="SDD94180.1"/>
    <property type="molecule type" value="Genomic_DNA"/>
</dbReference>
<feature type="region of interest" description="Disordered" evidence="1">
    <location>
        <begin position="1"/>
        <end position="61"/>
    </location>
</feature>
<keyword evidence="3" id="KW-1185">Reference proteome</keyword>
<feature type="region of interest" description="Disordered" evidence="1">
    <location>
        <begin position="154"/>
        <end position="247"/>
    </location>
</feature>
<gene>
    <name evidence="2" type="ORF">SAMN04488071_1754</name>
</gene>
<dbReference type="AlphaFoldDB" id="A0A1G6YV16"/>
<sequence>MSDISGPPLPKPVEPVARTTGKTSSVSRDPQQAQTQAREHKGDQSAKNEQAEQLRGREPAVSISATAAHLEVGERLKEQVSKIDNEGRPIIVTETATFALRPDAGLRPGDDVKLEIVEAGHKVSADLHERNGLIIDPPVRLSLIVIAIHVPQQPSTPASDQQVPNTAPLPTKTGYGPTAQTKSSSLAPTDTLVNVLGRTPQSSNSASLNANQSISSVSTEDNATASTQKSGSNPGQTGNPDFLASRNSSPDLATLIAAQQGNNKGAGYMRAGGQEIGLPKAFDPSHFIPRSSLTEISTPGPQDGLGPSIKAFSASGQALSLQVMDARISQVSPAQVATVLSVRPLPPDEAKTLPLAISAFGPSAGTLATIETSKGNFIIPLAQAQNLSGEQIKVSVAEESQVTAQQTKQATFNAILASPGSGQRRPVRITVSQNTSPTGAPGEAQVKAVHTVRAFLTPKGPSADFRIETTRGDLFLTMPNGMRPTTEDLITILPGQATQLQHGPLPTPLVDVASQLAAGSALSTLGAHQWPTLEQSFATVLGADPALAGQLASKGAQGGGKLVNSLLFFLSAAGRGSPEAWLGQEASRALEQANKSLFDAMKSELSRLMLAATDTTREWRPMLIPLELRFPDMPLVAFLFGPPPREEGTGSGKDNMSGEDDENGDAQRFVVEVQFSILGAIQLDGLVRENRFDLAMRSEKPLPAALRHEASDLFNSALAANGYNGQLTITEAQPFPVEIEALLQSA</sequence>
<feature type="compositionally biased region" description="Low complexity" evidence="1">
    <location>
        <begin position="201"/>
        <end position="216"/>
    </location>
</feature>
<evidence type="ECO:0008006" key="4">
    <source>
        <dbReference type="Google" id="ProtNLM"/>
    </source>
</evidence>
<dbReference type="STRING" id="637679.GCA_001550055_01435"/>
<feature type="compositionally biased region" description="Polar residues" evidence="1">
    <location>
        <begin position="20"/>
        <end position="36"/>
    </location>
</feature>
<feature type="region of interest" description="Disordered" evidence="1">
    <location>
        <begin position="641"/>
        <end position="663"/>
    </location>
</feature>
<accession>A0A1G6YV16</accession>
<organism evidence="2 3">
    <name type="scientific">Kordiimonas lacus</name>
    <dbReference type="NCBI Taxonomy" id="637679"/>
    <lineage>
        <taxon>Bacteria</taxon>
        <taxon>Pseudomonadati</taxon>
        <taxon>Pseudomonadota</taxon>
        <taxon>Alphaproteobacteria</taxon>
        <taxon>Kordiimonadales</taxon>
        <taxon>Kordiimonadaceae</taxon>
        <taxon>Kordiimonas</taxon>
    </lineage>
</organism>
<evidence type="ECO:0000256" key="1">
    <source>
        <dbReference type="SAM" id="MobiDB-lite"/>
    </source>
</evidence>
<dbReference type="RefSeq" id="WP_068303022.1">
    <property type="nucleotide sequence ID" value="NZ_FNAK01000003.1"/>
</dbReference>
<feature type="compositionally biased region" description="Polar residues" evidence="1">
    <location>
        <begin position="217"/>
        <end position="247"/>
    </location>
</feature>
<evidence type="ECO:0000313" key="2">
    <source>
        <dbReference type="EMBL" id="SDD94180.1"/>
    </source>
</evidence>
<proteinExistence type="predicted"/>